<evidence type="ECO:0000313" key="3">
    <source>
        <dbReference type="Proteomes" id="UP001190700"/>
    </source>
</evidence>
<evidence type="ECO:0000256" key="1">
    <source>
        <dbReference type="SAM" id="MobiDB-lite"/>
    </source>
</evidence>
<organism evidence="2 3">
    <name type="scientific">Cymbomonas tetramitiformis</name>
    <dbReference type="NCBI Taxonomy" id="36881"/>
    <lineage>
        <taxon>Eukaryota</taxon>
        <taxon>Viridiplantae</taxon>
        <taxon>Chlorophyta</taxon>
        <taxon>Pyramimonadophyceae</taxon>
        <taxon>Pyramimonadales</taxon>
        <taxon>Pyramimonadaceae</taxon>
        <taxon>Cymbomonas</taxon>
    </lineage>
</organism>
<sequence length="210" mass="23205">MSNPWGDCSIPENLRVSPLPLFGVKASVPAHPPKRISRLQQLDKGKGISSVLLEEEEPSTPAPNDARHTEQQREVAALQKNVAEVESALSPRGMQLQKNGLPAGMKLLPSLPTGFGVVNERHLADFLKNVNNGIGKIDNTVRKHDVELKRALEEEGEQQNQKLETLFKSAINSLENLSTGSVPNTIANLETLYMWLVQKETDLEMDDRAK</sequence>
<protein>
    <submittedName>
        <fullName evidence="2">Uncharacterized protein</fullName>
    </submittedName>
</protein>
<reference evidence="2 3" key="1">
    <citation type="journal article" date="2015" name="Genome Biol. Evol.">
        <title>Comparative Genomics of a Bacterivorous Green Alga Reveals Evolutionary Causalities and Consequences of Phago-Mixotrophic Mode of Nutrition.</title>
        <authorList>
            <person name="Burns J.A."/>
            <person name="Paasch A."/>
            <person name="Narechania A."/>
            <person name="Kim E."/>
        </authorList>
    </citation>
    <scope>NUCLEOTIDE SEQUENCE [LARGE SCALE GENOMIC DNA]</scope>
    <source>
        <strain evidence="2 3">PLY_AMNH</strain>
    </source>
</reference>
<comment type="caution">
    <text evidence="2">The sequence shown here is derived from an EMBL/GenBank/DDBJ whole genome shotgun (WGS) entry which is preliminary data.</text>
</comment>
<dbReference type="EMBL" id="LGRX02012077">
    <property type="protein sequence ID" value="KAK3267991.1"/>
    <property type="molecule type" value="Genomic_DNA"/>
</dbReference>
<dbReference type="Proteomes" id="UP001190700">
    <property type="component" value="Unassembled WGS sequence"/>
</dbReference>
<gene>
    <name evidence="2" type="ORF">CYMTET_23480</name>
</gene>
<feature type="region of interest" description="Disordered" evidence="1">
    <location>
        <begin position="27"/>
        <end position="72"/>
    </location>
</feature>
<evidence type="ECO:0000313" key="2">
    <source>
        <dbReference type="EMBL" id="KAK3267991.1"/>
    </source>
</evidence>
<accession>A0AAE0L0W8</accession>
<name>A0AAE0L0W8_9CHLO</name>
<dbReference type="AlphaFoldDB" id="A0AAE0L0W8"/>
<keyword evidence="3" id="KW-1185">Reference proteome</keyword>
<feature type="non-terminal residue" evidence="2">
    <location>
        <position position="210"/>
    </location>
</feature>
<proteinExistence type="predicted"/>